<comment type="caution">
    <text evidence="5">The sequence shown here is derived from an EMBL/GenBank/DDBJ whole genome shotgun (WGS) entry which is preliminary data.</text>
</comment>
<dbReference type="Pfam" id="PF02195">
    <property type="entry name" value="ParB_N"/>
    <property type="match status" value="1"/>
</dbReference>
<dbReference type="GO" id="GO:0005694">
    <property type="term" value="C:chromosome"/>
    <property type="evidence" value="ECO:0007669"/>
    <property type="project" value="TreeGrafter"/>
</dbReference>
<dbReference type="GO" id="GO:0003677">
    <property type="term" value="F:DNA binding"/>
    <property type="evidence" value="ECO:0007669"/>
    <property type="project" value="InterPro"/>
</dbReference>
<comment type="similarity">
    <text evidence="1">Belongs to the ParB family.</text>
</comment>
<dbReference type="InterPro" id="IPR036086">
    <property type="entry name" value="ParB/Sulfiredoxin_sf"/>
</dbReference>
<dbReference type="NCBIfam" id="TIGR00180">
    <property type="entry name" value="parB_part"/>
    <property type="match status" value="1"/>
</dbReference>
<dbReference type="InterPro" id="IPR003115">
    <property type="entry name" value="ParB_N"/>
</dbReference>
<feature type="domain" description="ParB-like N-terminal" evidence="4">
    <location>
        <begin position="9"/>
        <end position="101"/>
    </location>
</feature>
<gene>
    <name evidence="5" type="ORF">JF922_16955</name>
</gene>
<evidence type="ECO:0000256" key="1">
    <source>
        <dbReference type="ARBA" id="ARBA00006295"/>
    </source>
</evidence>
<dbReference type="Gene3D" id="3.90.1530.10">
    <property type="entry name" value="Conserved hypothetical protein from pyrococcus furiosus pfu- 392566-001, ParB domain"/>
    <property type="match status" value="1"/>
</dbReference>
<evidence type="ECO:0000256" key="3">
    <source>
        <dbReference type="SAM" id="MobiDB-lite"/>
    </source>
</evidence>
<dbReference type="InterPro" id="IPR041468">
    <property type="entry name" value="HTH_ParB/Spo0J"/>
</dbReference>
<dbReference type="GO" id="GO:0007059">
    <property type="term" value="P:chromosome segregation"/>
    <property type="evidence" value="ECO:0007669"/>
    <property type="project" value="UniProtKB-KW"/>
</dbReference>
<feature type="region of interest" description="Disordered" evidence="3">
    <location>
        <begin position="466"/>
        <end position="488"/>
    </location>
</feature>
<dbReference type="Gene3D" id="1.10.10.2830">
    <property type="match status" value="1"/>
</dbReference>
<keyword evidence="2" id="KW-0159">Chromosome partition</keyword>
<dbReference type="PANTHER" id="PTHR33375:SF1">
    <property type="entry name" value="CHROMOSOME-PARTITIONING PROTEIN PARB-RELATED"/>
    <property type="match status" value="1"/>
</dbReference>
<dbReference type="PANTHER" id="PTHR33375">
    <property type="entry name" value="CHROMOSOME-PARTITIONING PROTEIN PARB-RELATED"/>
    <property type="match status" value="1"/>
</dbReference>
<accession>A0A934NEP2</accession>
<evidence type="ECO:0000313" key="6">
    <source>
        <dbReference type="Proteomes" id="UP000612893"/>
    </source>
</evidence>
<sequence length="488" mass="54022">MTTATRSIQEVTLDWIRDHPRNLRREIGDVGELAESMKTFGVLEPIVLTPALDAEGGVVLIAGHRRRAAARKAGLSTIPAEVRGDLDSEAKQMLAMLVENGRRRDLSPIEEAHGYQQVLDLGEFTAAKIGKAIGVPTARIKGRVALTLLPEAVQEKIHAAQITLGEAEALAEFADDDTAMKRLLRDVGSYNFKFTVEQERRARERAATVTQARRDFEKAGVRVIERPDGFHWCSQEKPVQSFIDPQAEAVEGQPVRFTPLSHGAACPHHAVIVDSFNGEPIHVCTDPAAAGHQPFRQGPVTAAEEDRDPEAEAAWAVERQRQDQREEALIVASRVRRSFAEGLIRPSGAKTADSLLRLVVRESLIAVLDESDLDQLRALGELVGVTVPQEIEEWEPVLEAFTEAVQGKRSIHDLIGVLFALRLLDHEARGRQEYQWQANDGFRHYVSLLIELGYQPSDIERELLSTWATGEEPAEDQDDGIEEPPVTS</sequence>
<proteinExistence type="inferred from homology"/>
<name>A0A934NEP2_9BACT</name>
<evidence type="ECO:0000259" key="4">
    <source>
        <dbReference type="SMART" id="SM00470"/>
    </source>
</evidence>
<dbReference type="Pfam" id="PF17762">
    <property type="entry name" value="HTH_ParB"/>
    <property type="match status" value="1"/>
</dbReference>
<keyword evidence="6" id="KW-1185">Reference proteome</keyword>
<feature type="compositionally biased region" description="Acidic residues" evidence="3">
    <location>
        <begin position="472"/>
        <end position="482"/>
    </location>
</feature>
<reference evidence="5" key="1">
    <citation type="submission" date="2020-10" db="EMBL/GenBank/DDBJ databases">
        <title>Ca. Dormibacterota MAGs.</title>
        <authorList>
            <person name="Montgomery K."/>
        </authorList>
    </citation>
    <scope>NUCLEOTIDE SEQUENCE [LARGE SCALE GENOMIC DNA]</scope>
    <source>
        <strain evidence="5">SC8812_S17_10</strain>
    </source>
</reference>
<dbReference type="SMART" id="SM00470">
    <property type="entry name" value="ParB"/>
    <property type="match status" value="1"/>
</dbReference>
<dbReference type="AlphaFoldDB" id="A0A934NEP2"/>
<organism evidence="5 6">
    <name type="scientific">Candidatus Nephthysia bennettiae</name>
    <dbReference type="NCBI Taxonomy" id="3127016"/>
    <lineage>
        <taxon>Bacteria</taxon>
        <taxon>Bacillati</taxon>
        <taxon>Candidatus Dormiibacterota</taxon>
        <taxon>Candidatus Dormibacteria</taxon>
        <taxon>Candidatus Dormibacterales</taxon>
        <taxon>Candidatus Dormibacteraceae</taxon>
        <taxon>Candidatus Nephthysia</taxon>
    </lineage>
</organism>
<dbReference type="InterPro" id="IPR050336">
    <property type="entry name" value="Chromosome_partition/occlusion"/>
</dbReference>
<dbReference type="InterPro" id="IPR004437">
    <property type="entry name" value="ParB/RepB/Spo0J"/>
</dbReference>
<evidence type="ECO:0000313" key="5">
    <source>
        <dbReference type="EMBL" id="MBJ7599752.1"/>
    </source>
</evidence>
<dbReference type="Proteomes" id="UP000612893">
    <property type="component" value="Unassembled WGS sequence"/>
</dbReference>
<dbReference type="EMBL" id="JAEKNR010000171">
    <property type="protein sequence ID" value="MBJ7599752.1"/>
    <property type="molecule type" value="Genomic_DNA"/>
</dbReference>
<dbReference type="SUPFAM" id="SSF109709">
    <property type="entry name" value="KorB DNA-binding domain-like"/>
    <property type="match status" value="1"/>
</dbReference>
<evidence type="ECO:0000256" key="2">
    <source>
        <dbReference type="ARBA" id="ARBA00022829"/>
    </source>
</evidence>
<protein>
    <submittedName>
        <fullName evidence="5">ParB/RepB/Spo0J family partition protein</fullName>
    </submittedName>
</protein>
<dbReference type="RefSeq" id="WP_338203357.1">
    <property type="nucleotide sequence ID" value="NZ_JAEKNR010000171.1"/>
</dbReference>
<dbReference type="SUPFAM" id="SSF110849">
    <property type="entry name" value="ParB/Sulfiredoxin"/>
    <property type="match status" value="1"/>
</dbReference>